<organism evidence="3 4">
    <name type="scientific">Antricoccus suffuscus</name>
    <dbReference type="NCBI Taxonomy" id="1629062"/>
    <lineage>
        <taxon>Bacteria</taxon>
        <taxon>Bacillati</taxon>
        <taxon>Actinomycetota</taxon>
        <taxon>Actinomycetes</taxon>
        <taxon>Geodermatophilales</taxon>
        <taxon>Antricoccaceae</taxon>
        <taxon>Antricoccus</taxon>
    </lineage>
</organism>
<proteinExistence type="predicted"/>
<protein>
    <recommendedName>
        <fullName evidence="5">Flagellar basal body-associated protein FliL</fullName>
    </recommendedName>
</protein>
<dbReference type="RefSeq" id="WP_146135354.1">
    <property type="nucleotide sequence ID" value="NZ_PVUE01000007.1"/>
</dbReference>
<feature type="transmembrane region" description="Helical" evidence="2">
    <location>
        <begin position="48"/>
        <end position="70"/>
    </location>
</feature>
<gene>
    <name evidence="3" type="ORF">CLV47_107174</name>
</gene>
<feature type="compositionally biased region" description="Pro residues" evidence="1">
    <location>
        <begin position="12"/>
        <end position="25"/>
    </location>
</feature>
<sequence length="263" mass="26057">MSQLPSQYPSPNAMPPAFPTPPQQPPNQGGWQGGPTTIPPRPNGSKKFLIGAVVGALVLVGGGVGLYFAVSGGSSHPATPKPTVASGSVAPKSQVAAAPPAAATAPPADAQSGSSQDANIASTDSYSVALPSGYSAKTSGTEMDLTAADPSVGITISAAGTPTSTAGEPLQTVAGQVASNLVNKLNLQVVAGSESDLKAGTAQDPGKLFKLANAAESDIVVVFQHGQQFWSIVLYGPPTSIDVANGDPVAALSLVTTSMSLTS</sequence>
<name>A0A2T1A0B1_9ACTN</name>
<evidence type="ECO:0000313" key="4">
    <source>
        <dbReference type="Proteomes" id="UP000237752"/>
    </source>
</evidence>
<evidence type="ECO:0008006" key="5">
    <source>
        <dbReference type="Google" id="ProtNLM"/>
    </source>
</evidence>
<feature type="region of interest" description="Disordered" evidence="1">
    <location>
        <begin position="1"/>
        <end position="43"/>
    </location>
</feature>
<keyword evidence="2" id="KW-0472">Membrane</keyword>
<evidence type="ECO:0000313" key="3">
    <source>
        <dbReference type="EMBL" id="PRZ42046.1"/>
    </source>
</evidence>
<feature type="region of interest" description="Disordered" evidence="1">
    <location>
        <begin position="75"/>
        <end position="119"/>
    </location>
</feature>
<evidence type="ECO:0000256" key="1">
    <source>
        <dbReference type="SAM" id="MobiDB-lite"/>
    </source>
</evidence>
<comment type="caution">
    <text evidence="3">The sequence shown here is derived from an EMBL/GenBank/DDBJ whole genome shotgun (WGS) entry which is preliminary data.</text>
</comment>
<dbReference type="AlphaFoldDB" id="A0A2T1A0B1"/>
<dbReference type="EMBL" id="PVUE01000007">
    <property type="protein sequence ID" value="PRZ42046.1"/>
    <property type="molecule type" value="Genomic_DNA"/>
</dbReference>
<keyword evidence="2" id="KW-0812">Transmembrane</keyword>
<evidence type="ECO:0000256" key="2">
    <source>
        <dbReference type="SAM" id="Phobius"/>
    </source>
</evidence>
<accession>A0A2T1A0B1</accession>
<keyword evidence="4" id="KW-1185">Reference proteome</keyword>
<reference evidence="3 4" key="1">
    <citation type="submission" date="2018-03" db="EMBL/GenBank/DDBJ databases">
        <title>Genomic Encyclopedia of Archaeal and Bacterial Type Strains, Phase II (KMG-II): from individual species to whole genera.</title>
        <authorList>
            <person name="Goeker M."/>
        </authorList>
    </citation>
    <scope>NUCLEOTIDE SEQUENCE [LARGE SCALE GENOMIC DNA]</scope>
    <source>
        <strain evidence="3 4">DSM 100065</strain>
    </source>
</reference>
<feature type="compositionally biased region" description="Low complexity" evidence="1">
    <location>
        <begin position="96"/>
        <end position="110"/>
    </location>
</feature>
<keyword evidence="2" id="KW-1133">Transmembrane helix</keyword>
<dbReference type="Proteomes" id="UP000237752">
    <property type="component" value="Unassembled WGS sequence"/>
</dbReference>